<dbReference type="InterPro" id="IPR023457">
    <property type="entry name" value="Met-tRNA_synth_2"/>
</dbReference>
<comment type="similarity">
    <text evidence="8">Belongs to the class-I aminoacyl-tRNA synthetase family.</text>
</comment>
<dbReference type="EC" id="6.1.1.10" evidence="1"/>
<dbReference type="FunFam" id="2.170.220.10:FF:000002">
    <property type="entry name" value="Methionine--tRNA ligase"/>
    <property type="match status" value="1"/>
</dbReference>
<keyword evidence="4 8" id="KW-0067">ATP-binding</keyword>
<dbReference type="Gene3D" id="3.40.50.620">
    <property type="entry name" value="HUPs"/>
    <property type="match status" value="1"/>
</dbReference>
<dbReference type="GO" id="GO:0006431">
    <property type="term" value="P:methionyl-tRNA aminoacylation"/>
    <property type="evidence" value="ECO:0007669"/>
    <property type="project" value="InterPro"/>
</dbReference>
<reference evidence="11" key="1">
    <citation type="submission" date="2013-12" db="EMBL/GenBank/DDBJ databases">
        <authorList>
            <person name="Omoto C.K."/>
            <person name="Sibley D."/>
            <person name="Venepally P."/>
            <person name="Hadjithomas M."/>
            <person name="Karamycheva S."/>
            <person name="Brunk B."/>
            <person name="Roos D."/>
            <person name="Caler E."/>
            <person name="Lorenzi H."/>
        </authorList>
    </citation>
    <scope>NUCLEOTIDE SEQUENCE</scope>
</reference>
<evidence type="ECO:0000259" key="10">
    <source>
        <dbReference type="Pfam" id="PF19303"/>
    </source>
</evidence>
<dbReference type="InterPro" id="IPR014729">
    <property type="entry name" value="Rossmann-like_a/b/a_fold"/>
</dbReference>
<evidence type="ECO:0000256" key="8">
    <source>
        <dbReference type="RuleBase" id="RU363039"/>
    </source>
</evidence>
<dbReference type="VEuPathDB" id="CryptoDB:GNI_004750"/>
<dbReference type="SUPFAM" id="SSF52374">
    <property type="entry name" value="Nucleotidylyl transferase"/>
    <property type="match status" value="1"/>
</dbReference>
<dbReference type="GO" id="GO:0004825">
    <property type="term" value="F:methionine-tRNA ligase activity"/>
    <property type="evidence" value="ECO:0007669"/>
    <property type="project" value="UniProtKB-EC"/>
</dbReference>
<proteinExistence type="inferred from homology"/>
<dbReference type="eggNOG" id="KOG0436">
    <property type="taxonomic scope" value="Eukaryota"/>
</dbReference>
<dbReference type="InterPro" id="IPR009080">
    <property type="entry name" value="tRNAsynth_Ia_anticodon-bd"/>
</dbReference>
<comment type="caution">
    <text evidence="11">The sequence shown here is derived from an EMBL/GenBank/DDBJ whole genome shotgun (WGS) entry which is preliminary data.</text>
</comment>
<keyword evidence="2 8" id="KW-0436">Ligase</keyword>
<feature type="domain" description="Methionyl-tRNA synthetase anticodon-binding" evidence="10">
    <location>
        <begin position="449"/>
        <end position="535"/>
    </location>
</feature>
<dbReference type="Pfam" id="PF19303">
    <property type="entry name" value="Anticodon_3"/>
    <property type="match status" value="1"/>
</dbReference>
<name>A0A023BDR6_GRENI</name>
<accession>A0A023BDR6</accession>
<dbReference type="RefSeq" id="XP_011128569.1">
    <property type="nucleotide sequence ID" value="XM_011130267.1"/>
</dbReference>
<dbReference type="SUPFAM" id="SSF47323">
    <property type="entry name" value="Anticodon-binding domain of a subclass of class I aminoacyl-tRNA synthetases"/>
    <property type="match status" value="1"/>
</dbReference>
<keyword evidence="6 8" id="KW-0030">Aminoacyl-tRNA synthetase</keyword>
<evidence type="ECO:0000313" key="11">
    <source>
        <dbReference type="EMBL" id="EZG88395.1"/>
    </source>
</evidence>
<gene>
    <name evidence="11" type="ORF">GNI_004750</name>
</gene>
<dbReference type="EMBL" id="AFNH02000038">
    <property type="protein sequence ID" value="EZG88395.1"/>
    <property type="molecule type" value="Genomic_DNA"/>
</dbReference>
<dbReference type="InterPro" id="IPR033911">
    <property type="entry name" value="MetRS_core"/>
</dbReference>
<dbReference type="PRINTS" id="PR01041">
    <property type="entry name" value="TRNASYNTHMET"/>
</dbReference>
<dbReference type="InterPro" id="IPR015413">
    <property type="entry name" value="Methionyl/Leucyl_tRNA_Synth"/>
</dbReference>
<dbReference type="Pfam" id="PF09334">
    <property type="entry name" value="tRNA-synt_1g"/>
    <property type="match status" value="1"/>
</dbReference>
<dbReference type="AlphaFoldDB" id="A0A023BDR6"/>
<keyword evidence="5 8" id="KW-0648">Protein biosynthesis</keyword>
<organism evidence="11 12">
    <name type="scientific">Gregarina niphandrodes</name>
    <name type="common">Septate eugregarine</name>
    <dbReference type="NCBI Taxonomy" id="110365"/>
    <lineage>
        <taxon>Eukaryota</taxon>
        <taxon>Sar</taxon>
        <taxon>Alveolata</taxon>
        <taxon>Apicomplexa</taxon>
        <taxon>Conoidasida</taxon>
        <taxon>Gregarinasina</taxon>
        <taxon>Eugregarinorida</taxon>
        <taxon>Gregarinidae</taxon>
        <taxon>Gregarina</taxon>
    </lineage>
</organism>
<dbReference type="Proteomes" id="UP000019763">
    <property type="component" value="Unassembled WGS sequence"/>
</dbReference>
<evidence type="ECO:0000256" key="7">
    <source>
        <dbReference type="ARBA" id="ARBA00030904"/>
    </source>
</evidence>
<sequence length="547" mass="62351">MVSFENRAQIPSEKFYLTTAIAYLNGPPHVGHAYEFATADVISRYHEIAGRDVHFVTGSDEHGQKVENMATANNVTPQEWCNKTVNYFKTLNARLDLGEHTYIRTTDKHHEAFAQWMWRRVESRGDLYLGSYKGWYNVKEEAYVTDREAESHGYKNPETGIPYEQRDEEAYFFRMSKYHKQVEDLIRDTDFVQPASRRNELLQRLEKAPLEDLCVSRVNLKWGIPVPDNDKHVMYVWFDALSNYLSAIRYNEDDSPTKKYWPAACHLIGKDITWFHCVIWPAMLLSAELPLPKVVYGHGFVQACDGSKMSKSLNNVVSPMETLDRVPSDSFRYYLVREGHYGQDIRFNPPALVDMHNSDLCATFGNLLHRVVALAVKYEDGQIPDIFAPEKGIENATQGDMTQGEHKRVDAAQVDGVKDEVVDFVTAFNEAETAMHNYALENLANVGISLCRDINKYLTDAAPWKIKDDPEKRATVIRKSLEGIYIAAHFLYPVIPQGAGTVFKRLATPPKKLYQLDPRINLTTGTVLEPGEVLYAVLPVDILEKTA</sequence>
<evidence type="ECO:0000256" key="3">
    <source>
        <dbReference type="ARBA" id="ARBA00022741"/>
    </source>
</evidence>
<dbReference type="Gene3D" id="2.170.220.10">
    <property type="match status" value="1"/>
</dbReference>
<dbReference type="GO" id="GO:0005524">
    <property type="term" value="F:ATP binding"/>
    <property type="evidence" value="ECO:0007669"/>
    <property type="project" value="UniProtKB-KW"/>
</dbReference>
<keyword evidence="12" id="KW-1185">Reference proteome</keyword>
<evidence type="ECO:0000256" key="1">
    <source>
        <dbReference type="ARBA" id="ARBA00012838"/>
    </source>
</evidence>
<protein>
    <recommendedName>
        <fullName evidence="1">methionine--tRNA ligase</fullName>
        <ecNumber evidence="1">6.1.1.10</ecNumber>
    </recommendedName>
    <alternativeName>
        <fullName evidence="7">Methionyl-tRNA synthetase</fullName>
    </alternativeName>
</protein>
<dbReference type="PANTHER" id="PTHR43326:SF2">
    <property type="entry name" value="METHIONINE--TRNA LIGASE"/>
    <property type="match status" value="1"/>
</dbReference>
<evidence type="ECO:0000256" key="5">
    <source>
        <dbReference type="ARBA" id="ARBA00022917"/>
    </source>
</evidence>
<dbReference type="GeneID" id="22910431"/>
<dbReference type="OrthoDB" id="5844513at2759"/>
<dbReference type="InterPro" id="IPR041872">
    <property type="entry name" value="Anticodon_Met"/>
</dbReference>
<dbReference type="OMA" id="VIWPCIL"/>
<dbReference type="CDD" id="cd00814">
    <property type="entry name" value="MetRS_core"/>
    <property type="match status" value="1"/>
</dbReference>
<dbReference type="PANTHER" id="PTHR43326">
    <property type="entry name" value="METHIONYL-TRNA SYNTHETASE"/>
    <property type="match status" value="1"/>
</dbReference>
<keyword evidence="3 8" id="KW-0547">Nucleotide-binding</keyword>
<evidence type="ECO:0000259" key="9">
    <source>
        <dbReference type="Pfam" id="PF09334"/>
    </source>
</evidence>
<evidence type="ECO:0000256" key="4">
    <source>
        <dbReference type="ARBA" id="ARBA00022840"/>
    </source>
</evidence>
<evidence type="ECO:0000256" key="2">
    <source>
        <dbReference type="ARBA" id="ARBA00022598"/>
    </source>
</evidence>
<evidence type="ECO:0000313" key="12">
    <source>
        <dbReference type="Proteomes" id="UP000019763"/>
    </source>
</evidence>
<feature type="domain" description="Methionyl/Leucyl tRNA synthetase" evidence="9">
    <location>
        <begin position="16"/>
        <end position="371"/>
    </location>
</feature>
<dbReference type="Gene3D" id="1.10.730.10">
    <property type="entry name" value="Isoleucyl-tRNA Synthetase, Domain 1"/>
    <property type="match status" value="1"/>
</dbReference>
<evidence type="ECO:0000256" key="6">
    <source>
        <dbReference type="ARBA" id="ARBA00023146"/>
    </source>
</evidence>